<accession>A0A3B0UA94</accession>
<dbReference type="AlphaFoldDB" id="A0A3B0UA94"/>
<dbReference type="EMBL" id="UOES01000226">
    <property type="protein sequence ID" value="VAW27368.1"/>
    <property type="molecule type" value="Genomic_DNA"/>
</dbReference>
<name>A0A3B0UA94_9ZZZZ</name>
<proteinExistence type="predicted"/>
<reference evidence="1" key="1">
    <citation type="submission" date="2018-06" db="EMBL/GenBank/DDBJ databases">
        <authorList>
            <person name="Zhirakovskaya E."/>
        </authorList>
    </citation>
    <scope>NUCLEOTIDE SEQUENCE</scope>
</reference>
<organism evidence="1">
    <name type="scientific">hydrothermal vent metagenome</name>
    <dbReference type="NCBI Taxonomy" id="652676"/>
    <lineage>
        <taxon>unclassified sequences</taxon>
        <taxon>metagenomes</taxon>
        <taxon>ecological metagenomes</taxon>
    </lineage>
</organism>
<evidence type="ECO:0000313" key="1">
    <source>
        <dbReference type="EMBL" id="VAW27368.1"/>
    </source>
</evidence>
<sequence>MIQAGTKGQVRWVTLLLGTSLGKLFHARSLTSNITAPTGYGQYFSKMPLFKAESFTPLFRTTDNDAF</sequence>
<protein>
    <submittedName>
        <fullName evidence="1">Uncharacterized protein</fullName>
    </submittedName>
</protein>
<gene>
    <name evidence="1" type="ORF">MNBD_BACTEROID06-1088</name>
</gene>